<dbReference type="HOGENOM" id="CLU_2207227_0_0_10"/>
<reference evidence="1 2" key="1">
    <citation type="submission" date="2013-12" db="EMBL/GenBank/DDBJ databases">
        <authorList>
            <consortium name="DOE Joint Genome Institute"/>
            <person name="Eisen J."/>
            <person name="Huntemann M."/>
            <person name="Han J."/>
            <person name="Chen A."/>
            <person name="Kyrpides N."/>
            <person name="Mavromatis K."/>
            <person name="Markowitz V."/>
            <person name="Palaniappan K."/>
            <person name="Ivanova N."/>
            <person name="Schaumberg A."/>
            <person name="Pati A."/>
            <person name="Liolios K."/>
            <person name="Nordberg H.P."/>
            <person name="Cantor M.N."/>
            <person name="Hua S.X."/>
            <person name="Woyke T."/>
        </authorList>
    </citation>
    <scope>NUCLEOTIDE SEQUENCE [LARGE SCALE GENOMIC DNA]</scope>
    <source>
        <strain evidence="2">DSM 19437</strain>
    </source>
</reference>
<gene>
    <name evidence="1" type="ORF">NIASO_14265</name>
</gene>
<keyword evidence="2" id="KW-1185">Reference proteome</keyword>
<dbReference type="Proteomes" id="UP000003586">
    <property type="component" value="Chromosome"/>
</dbReference>
<evidence type="ECO:0000313" key="2">
    <source>
        <dbReference type="Proteomes" id="UP000003586"/>
    </source>
</evidence>
<sequence length="107" mass="12621">MRKEVGFLQPGITFKRKWVVPMALNSRLSSSIRNKFRIYLMNKPLAFCGIRNVIVPDQNSPPPMNIQEVWPRFNRFLLCRCGKRGKKKLLQNRSSPFQKIIPILYCR</sequence>
<dbReference type="AlphaFoldDB" id="W0F405"/>
<organism evidence="1 2">
    <name type="scientific">Niabella soli DSM 19437</name>
    <dbReference type="NCBI Taxonomy" id="929713"/>
    <lineage>
        <taxon>Bacteria</taxon>
        <taxon>Pseudomonadati</taxon>
        <taxon>Bacteroidota</taxon>
        <taxon>Chitinophagia</taxon>
        <taxon>Chitinophagales</taxon>
        <taxon>Chitinophagaceae</taxon>
        <taxon>Niabella</taxon>
    </lineage>
</organism>
<protein>
    <submittedName>
        <fullName evidence="1">Uncharacterized protein</fullName>
    </submittedName>
</protein>
<dbReference type="KEGG" id="nso:NIASO_14265"/>
<proteinExistence type="predicted"/>
<dbReference type="EMBL" id="CP007035">
    <property type="protein sequence ID" value="AHF17790.1"/>
    <property type="molecule type" value="Genomic_DNA"/>
</dbReference>
<accession>W0F405</accession>
<evidence type="ECO:0000313" key="1">
    <source>
        <dbReference type="EMBL" id="AHF17790.1"/>
    </source>
</evidence>
<name>W0F405_9BACT</name>